<dbReference type="Proteomes" id="UP000319976">
    <property type="component" value="Chromosome"/>
</dbReference>
<dbReference type="GO" id="GO:0005198">
    <property type="term" value="F:structural molecule activity"/>
    <property type="evidence" value="ECO:0007669"/>
    <property type="project" value="InterPro"/>
</dbReference>
<feature type="region of interest" description="Disordered" evidence="1">
    <location>
        <begin position="429"/>
        <end position="448"/>
    </location>
</feature>
<feature type="compositionally biased region" description="Basic and acidic residues" evidence="1">
    <location>
        <begin position="429"/>
        <end position="442"/>
    </location>
</feature>
<protein>
    <submittedName>
        <fullName evidence="2">Phage portal protein, lambda family</fullName>
    </submittedName>
</protein>
<dbReference type="RefSeq" id="WP_145266701.1">
    <property type="nucleotide sequence ID" value="NZ_CP036316.1"/>
</dbReference>
<dbReference type="GO" id="GO:0019068">
    <property type="term" value="P:virion assembly"/>
    <property type="evidence" value="ECO:0007669"/>
    <property type="project" value="InterPro"/>
</dbReference>
<dbReference type="Pfam" id="PF05136">
    <property type="entry name" value="Phage_portal_2"/>
    <property type="match status" value="1"/>
</dbReference>
<evidence type="ECO:0000256" key="1">
    <source>
        <dbReference type="SAM" id="MobiDB-lite"/>
    </source>
</evidence>
<dbReference type="KEGG" id="chya:V22_43310"/>
<dbReference type="AlphaFoldDB" id="A0A517TFA7"/>
<name>A0A517TFA7_9PLAN</name>
<accession>A0A517TFA7</accession>
<dbReference type="InterPro" id="IPR006429">
    <property type="entry name" value="Phage_lambda_portal"/>
</dbReference>
<keyword evidence="3" id="KW-1185">Reference proteome</keyword>
<evidence type="ECO:0000313" key="3">
    <source>
        <dbReference type="Proteomes" id="UP000319976"/>
    </source>
</evidence>
<evidence type="ECO:0000313" key="2">
    <source>
        <dbReference type="EMBL" id="QDT67059.1"/>
    </source>
</evidence>
<reference evidence="2 3" key="1">
    <citation type="submission" date="2019-02" db="EMBL/GenBank/DDBJ databases">
        <title>Deep-cultivation of Planctomycetes and their phenomic and genomic characterization uncovers novel biology.</title>
        <authorList>
            <person name="Wiegand S."/>
            <person name="Jogler M."/>
            <person name="Boedeker C."/>
            <person name="Pinto D."/>
            <person name="Vollmers J."/>
            <person name="Rivas-Marin E."/>
            <person name="Kohn T."/>
            <person name="Peeters S.H."/>
            <person name="Heuer A."/>
            <person name="Rast P."/>
            <person name="Oberbeckmann S."/>
            <person name="Bunk B."/>
            <person name="Jeske O."/>
            <person name="Meyerdierks A."/>
            <person name="Storesund J.E."/>
            <person name="Kallscheuer N."/>
            <person name="Luecker S."/>
            <person name="Lage O.M."/>
            <person name="Pohl T."/>
            <person name="Merkel B.J."/>
            <person name="Hornburger P."/>
            <person name="Mueller R.-W."/>
            <person name="Bruemmer F."/>
            <person name="Labrenz M."/>
            <person name="Spormann A.M."/>
            <person name="Op den Camp H."/>
            <person name="Overmann J."/>
            <person name="Amann R."/>
            <person name="Jetten M.S.M."/>
            <person name="Mascher T."/>
            <person name="Medema M.H."/>
            <person name="Devos D.P."/>
            <person name="Kaster A.-K."/>
            <person name="Ovreas L."/>
            <person name="Rohde M."/>
            <person name="Galperin M.Y."/>
            <person name="Jogler C."/>
        </authorList>
    </citation>
    <scope>NUCLEOTIDE SEQUENCE [LARGE SCALE GENOMIC DNA]</scope>
    <source>
        <strain evidence="2 3">V22</strain>
    </source>
</reference>
<gene>
    <name evidence="2" type="ORF">V22_43310</name>
</gene>
<proteinExistence type="predicted"/>
<dbReference type="EMBL" id="CP036316">
    <property type="protein sequence ID" value="QDT67059.1"/>
    <property type="molecule type" value="Genomic_DNA"/>
</dbReference>
<dbReference type="OrthoDB" id="208663at2"/>
<organism evidence="2 3">
    <name type="scientific">Calycomorphotria hydatis</name>
    <dbReference type="NCBI Taxonomy" id="2528027"/>
    <lineage>
        <taxon>Bacteria</taxon>
        <taxon>Pseudomonadati</taxon>
        <taxon>Planctomycetota</taxon>
        <taxon>Planctomycetia</taxon>
        <taxon>Planctomycetales</taxon>
        <taxon>Planctomycetaceae</taxon>
        <taxon>Calycomorphotria</taxon>
    </lineage>
</organism>
<sequence length="448" mass="50754">MISFLRDTLTTWQLKARYERLASERLISLLHESESTPVSEEAGGWIQLGQGKTTTTPTGRHQLRQAARQLVAENTHAANVLRLMEVYIVGPDLRLSHEGTEDDVPLLKTADHLWQEFLNHNRCHFSYREFARRTWRDGECFLRLFSQGHGTPVVRFLDPETIDGGKDHPDCQGIISAPNDVENVIEYLRTDTSTGEIEESIPSEEIIHTRVGVDSNEKRGITIFRSLITPLKNYQQWLDTELTARRLQSSIVLWRKVNGSSAQVSSVVDQHTTSQVGDTRNERVKPGTILTTNRGTELEFLQPQTNFSDTVPLGRMLILSVAAGAGLPEFMLTSDAANGNFASTMVAEGPAVKLFEAEQHFFAGEFRRLWFWVMSEAIRAGKLPDDFLSKIRPRWSFPQLVNRDRSRERDTDTRMVEAGILSRAEVARRDGVDPGTMRHELNAETEDR</sequence>